<dbReference type="EMBL" id="CAEY01001361">
    <property type="status" value="NOT_ANNOTATED_CDS"/>
    <property type="molecule type" value="Genomic_DNA"/>
</dbReference>
<sequence>MQIYSFITSYITLYEFIIHSPQDLYHNYHYRCITASIKMQLRMVHLTYLKDILKGIIIGKDSLPTQQSFDLWDLKFKAFRFGLYINSAMIYMCQMDLKEHKFHSISFYSKCMKLPEESQKRSKSVESL</sequence>
<dbReference type="AlphaFoldDB" id="T1K2B7"/>
<proteinExistence type="predicted"/>
<evidence type="ECO:0000313" key="1">
    <source>
        <dbReference type="EnsemblMetazoa" id="tetur04g04460.1"/>
    </source>
</evidence>
<name>T1K2B7_TETUR</name>
<protein>
    <submittedName>
        <fullName evidence="1">Uncharacterized protein</fullName>
    </submittedName>
</protein>
<evidence type="ECO:0000313" key="2">
    <source>
        <dbReference type="Proteomes" id="UP000015104"/>
    </source>
</evidence>
<dbReference type="EnsemblMetazoa" id="tetur04g04460.1">
    <property type="protein sequence ID" value="tetur04g04460.1"/>
    <property type="gene ID" value="tetur04g04460"/>
</dbReference>
<accession>T1K2B7</accession>
<reference evidence="2" key="1">
    <citation type="submission" date="2011-08" db="EMBL/GenBank/DDBJ databases">
        <authorList>
            <person name="Rombauts S."/>
        </authorList>
    </citation>
    <scope>NUCLEOTIDE SEQUENCE</scope>
    <source>
        <strain evidence="2">London</strain>
    </source>
</reference>
<reference evidence="1" key="2">
    <citation type="submission" date="2015-06" db="UniProtKB">
        <authorList>
            <consortium name="EnsemblMetazoa"/>
        </authorList>
    </citation>
    <scope>IDENTIFICATION</scope>
</reference>
<dbReference type="Proteomes" id="UP000015104">
    <property type="component" value="Unassembled WGS sequence"/>
</dbReference>
<organism evidence="1 2">
    <name type="scientific">Tetranychus urticae</name>
    <name type="common">Two-spotted spider mite</name>
    <dbReference type="NCBI Taxonomy" id="32264"/>
    <lineage>
        <taxon>Eukaryota</taxon>
        <taxon>Metazoa</taxon>
        <taxon>Ecdysozoa</taxon>
        <taxon>Arthropoda</taxon>
        <taxon>Chelicerata</taxon>
        <taxon>Arachnida</taxon>
        <taxon>Acari</taxon>
        <taxon>Acariformes</taxon>
        <taxon>Trombidiformes</taxon>
        <taxon>Prostigmata</taxon>
        <taxon>Eleutherengona</taxon>
        <taxon>Raphignathae</taxon>
        <taxon>Tetranychoidea</taxon>
        <taxon>Tetranychidae</taxon>
        <taxon>Tetranychus</taxon>
    </lineage>
</organism>
<dbReference type="HOGENOM" id="CLU_1962370_0_0_1"/>
<keyword evidence="2" id="KW-1185">Reference proteome</keyword>